<dbReference type="OrthoDB" id="423598at2759"/>
<sequence>MSSTSALLAVAVALCLLSSSLAFVPSAPAALRSRQQQPKRSVMRAQATLDDMVGGDGPEPFSRNFDPLGLAEQFPQYLTFFREAEIKHGRIAMLAVLGMVVPSFWTLPGREGISVLAAHDKFVENGVMGQLLFWVSLWEIVTFKTVVDMDEKDREPGDFSMDPFGWTRTPERARVLRTQELKNGRLAMLAFSGMITQAALTGKNFPFF</sequence>
<feature type="binding site" description="axial binding residue" evidence="5">
    <location>
        <position position="139"/>
    </location>
    <ligand>
        <name>chlorophyll b</name>
        <dbReference type="ChEBI" id="CHEBI:61721"/>
        <label>1</label>
    </ligand>
    <ligandPart>
        <name>Mg</name>
        <dbReference type="ChEBI" id="CHEBI:25107"/>
    </ligandPart>
</feature>
<dbReference type="STRING" id="1169540.A0A0G4H306"/>
<feature type="binding site" evidence="5">
    <location>
        <position position="185"/>
    </location>
    <ligand>
        <name>chlorophyll b</name>
        <dbReference type="ChEBI" id="CHEBI:61721"/>
        <label>2</label>
    </ligand>
</feature>
<feature type="chain" id="PRO_5005191048" evidence="6">
    <location>
        <begin position="23"/>
        <end position="208"/>
    </location>
</feature>
<keyword evidence="8" id="KW-1185">Reference proteome</keyword>
<accession>A0A0G4H306</accession>
<proteinExistence type="predicted"/>
<keyword evidence="5" id="KW-0148">Chlorophyll</keyword>
<dbReference type="AlphaFoldDB" id="A0A0G4H306"/>
<dbReference type="PhylomeDB" id="A0A0G4H306"/>
<gene>
    <name evidence="7" type="ORF">Vbra_19410</name>
</gene>
<feature type="binding site" evidence="5">
    <location>
        <position position="183"/>
    </location>
    <ligand>
        <name>chlorophyll a</name>
        <dbReference type="ChEBI" id="CHEBI:58416"/>
        <label>1</label>
    </ligand>
</feature>
<dbReference type="Pfam" id="PF00504">
    <property type="entry name" value="Chloroa_b-bind"/>
    <property type="match status" value="1"/>
</dbReference>
<dbReference type="Gene3D" id="1.10.3460.10">
    <property type="entry name" value="Chlorophyll a/b binding protein domain"/>
    <property type="match status" value="1"/>
</dbReference>
<dbReference type="GO" id="GO:0009765">
    <property type="term" value="P:photosynthesis, light harvesting"/>
    <property type="evidence" value="ECO:0007669"/>
    <property type="project" value="InterPro"/>
</dbReference>
<name>A0A0G4H306_VITBC</name>
<evidence type="ECO:0000313" key="7">
    <source>
        <dbReference type="EMBL" id="CEM37815.1"/>
    </source>
</evidence>
<feature type="binding site" description="axial binding residue" evidence="5">
    <location>
        <position position="90"/>
    </location>
    <ligand>
        <name>chlorophyll b</name>
        <dbReference type="ChEBI" id="CHEBI:61721"/>
        <label>1</label>
    </ligand>
    <ligandPart>
        <name>Mg</name>
        <dbReference type="ChEBI" id="CHEBI:25107"/>
    </ligandPart>
</feature>
<feature type="binding site" description="axial binding residue" evidence="5">
    <location>
        <position position="123"/>
    </location>
    <ligand>
        <name>chlorophyll b</name>
        <dbReference type="ChEBI" id="CHEBI:61721"/>
        <label>1</label>
    </ligand>
    <ligandPart>
        <name>Mg</name>
        <dbReference type="ChEBI" id="CHEBI:25107"/>
    </ligandPart>
</feature>
<feature type="signal peptide" evidence="6">
    <location>
        <begin position="1"/>
        <end position="22"/>
    </location>
</feature>
<feature type="binding site" evidence="5">
    <location>
        <position position="197"/>
    </location>
    <ligand>
        <name>chlorophyll a</name>
        <dbReference type="ChEBI" id="CHEBI:58416"/>
        <label>1</label>
    </ligand>
</feature>
<organism evidence="7 8">
    <name type="scientific">Vitrella brassicaformis (strain CCMP3155)</name>
    <dbReference type="NCBI Taxonomy" id="1169540"/>
    <lineage>
        <taxon>Eukaryota</taxon>
        <taxon>Sar</taxon>
        <taxon>Alveolata</taxon>
        <taxon>Colpodellida</taxon>
        <taxon>Vitrellaceae</taxon>
        <taxon>Vitrella</taxon>
    </lineage>
</organism>
<dbReference type="GO" id="GO:0009507">
    <property type="term" value="C:chloroplast"/>
    <property type="evidence" value="ECO:0007669"/>
    <property type="project" value="UniProtKB-SubCell"/>
</dbReference>
<dbReference type="InParanoid" id="A0A0G4H306"/>
<evidence type="ECO:0000313" key="8">
    <source>
        <dbReference type="Proteomes" id="UP000041254"/>
    </source>
</evidence>
<protein>
    <submittedName>
        <fullName evidence="7">Uncharacterized protein</fullName>
    </submittedName>
</protein>
<evidence type="ECO:0000256" key="5">
    <source>
        <dbReference type="PIRSR" id="PIRSR601344-1"/>
    </source>
</evidence>
<dbReference type="SUPFAM" id="SSF103511">
    <property type="entry name" value="Chlorophyll a-b binding protein"/>
    <property type="match status" value="1"/>
</dbReference>
<evidence type="ECO:0000256" key="3">
    <source>
        <dbReference type="ARBA" id="ARBA00022531"/>
    </source>
</evidence>
<dbReference type="GO" id="GO:0016168">
    <property type="term" value="F:chlorophyll binding"/>
    <property type="evidence" value="ECO:0007669"/>
    <property type="project" value="UniProtKB-KW"/>
</dbReference>
<evidence type="ECO:0000256" key="1">
    <source>
        <dbReference type="ARBA" id="ARBA00004229"/>
    </source>
</evidence>
<keyword evidence="4" id="KW-0934">Plastid</keyword>
<dbReference type="InterPro" id="IPR001344">
    <property type="entry name" value="Chloro_AB-bd_pln"/>
</dbReference>
<dbReference type="VEuPathDB" id="CryptoDB:Vbra_19410"/>
<keyword evidence="5" id="KW-0157">Chromophore</keyword>
<evidence type="ECO:0000256" key="6">
    <source>
        <dbReference type="SAM" id="SignalP"/>
    </source>
</evidence>
<keyword evidence="3" id="KW-0602">Photosynthesis</keyword>
<reference evidence="7 8" key="1">
    <citation type="submission" date="2014-11" db="EMBL/GenBank/DDBJ databases">
        <authorList>
            <person name="Zhu J."/>
            <person name="Qi W."/>
            <person name="Song R."/>
        </authorList>
    </citation>
    <scope>NUCLEOTIDE SEQUENCE [LARGE SCALE GENOMIC DNA]</scope>
</reference>
<keyword evidence="2" id="KW-0150">Chloroplast</keyword>
<evidence type="ECO:0000256" key="2">
    <source>
        <dbReference type="ARBA" id="ARBA00022528"/>
    </source>
</evidence>
<dbReference type="EMBL" id="CDMY01000954">
    <property type="protein sequence ID" value="CEM37815.1"/>
    <property type="molecule type" value="Genomic_DNA"/>
</dbReference>
<dbReference type="InterPro" id="IPR022796">
    <property type="entry name" value="Chloroa_b-bind"/>
</dbReference>
<dbReference type="PANTHER" id="PTHR21649">
    <property type="entry name" value="CHLOROPHYLL A/B BINDING PROTEIN"/>
    <property type="match status" value="1"/>
</dbReference>
<dbReference type="OMA" id="MTSDWMP"/>
<feature type="binding site" evidence="5">
    <location>
        <position position="85"/>
    </location>
    <ligand>
        <name>chlorophyll a</name>
        <dbReference type="ChEBI" id="CHEBI:58416"/>
        <label>1</label>
    </ligand>
</feature>
<dbReference type="Proteomes" id="UP000041254">
    <property type="component" value="Unassembled WGS sequence"/>
</dbReference>
<comment type="subcellular location">
    <subcellularLocation>
        <location evidence="1">Plastid</location>
        <location evidence="1">Chloroplast</location>
    </subcellularLocation>
</comment>
<evidence type="ECO:0000256" key="4">
    <source>
        <dbReference type="ARBA" id="ARBA00022640"/>
    </source>
</evidence>
<feature type="binding site" evidence="5">
    <location>
        <position position="88"/>
    </location>
    <ligand>
        <name>chlorophyll a</name>
        <dbReference type="ChEBI" id="CHEBI:58416"/>
        <label>1</label>
    </ligand>
</feature>
<dbReference type="GO" id="GO:0016020">
    <property type="term" value="C:membrane"/>
    <property type="evidence" value="ECO:0007669"/>
    <property type="project" value="InterPro"/>
</dbReference>
<feature type="binding site" evidence="5">
    <location>
        <position position="180"/>
    </location>
    <ligand>
        <name>chlorophyll a</name>
        <dbReference type="ChEBI" id="CHEBI:58416"/>
        <label>1</label>
    </ligand>
</feature>
<keyword evidence="6" id="KW-0732">Signal</keyword>